<dbReference type="SUPFAM" id="SSF56436">
    <property type="entry name" value="C-type lectin-like"/>
    <property type="match status" value="1"/>
</dbReference>
<dbReference type="AlphaFoldDB" id="A0A7N6FJY3"/>
<protein>
    <recommendedName>
        <fullName evidence="2">C-type lectin domain-containing protein</fullName>
    </recommendedName>
</protein>
<dbReference type="InterPro" id="IPR050111">
    <property type="entry name" value="C-type_lectin/snaclec_domain"/>
</dbReference>
<reference evidence="3" key="2">
    <citation type="submission" date="2025-08" db="UniProtKB">
        <authorList>
            <consortium name="Ensembl"/>
        </authorList>
    </citation>
    <scope>IDENTIFICATION</scope>
</reference>
<dbReference type="OMA" id="DTQNQNW"/>
<evidence type="ECO:0000313" key="4">
    <source>
        <dbReference type="Proteomes" id="UP000265040"/>
    </source>
</evidence>
<dbReference type="RefSeq" id="XP_026226429.1">
    <property type="nucleotide sequence ID" value="XM_026370644.1"/>
</dbReference>
<dbReference type="SMART" id="SM00034">
    <property type="entry name" value="CLECT"/>
    <property type="match status" value="1"/>
</dbReference>
<dbReference type="PANTHER" id="PTHR22803">
    <property type="entry name" value="MANNOSE, PHOSPHOLIPASE, LECTIN RECEPTOR RELATED"/>
    <property type="match status" value="1"/>
</dbReference>
<name>A0A7N6FJY3_ANATE</name>
<evidence type="ECO:0000313" key="3">
    <source>
        <dbReference type="Ensembl" id="ENSATEP00000066939.1"/>
    </source>
</evidence>
<organism evidence="3 4">
    <name type="scientific">Anabas testudineus</name>
    <name type="common">Climbing perch</name>
    <name type="synonym">Anthias testudineus</name>
    <dbReference type="NCBI Taxonomy" id="64144"/>
    <lineage>
        <taxon>Eukaryota</taxon>
        <taxon>Metazoa</taxon>
        <taxon>Chordata</taxon>
        <taxon>Craniata</taxon>
        <taxon>Vertebrata</taxon>
        <taxon>Euteleostomi</taxon>
        <taxon>Actinopterygii</taxon>
        <taxon>Neopterygii</taxon>
        <taxon>Teleostei</taxon>
        <taxon>Neoteleostei</taxon>
        <taxon>Acanthomorphata</taxon>
        <taxon>Anabantaria</taxon>
        <taxon>Anabantiformes</taxon>
        <taxon>Anabantoidei</taxon>
        <taxon>Anabantidae</taxon>
        <taxon>Anabas</taxon>
    </lineage>
</organism>
<dbReference type="Proteomes" id="UP000265040">
    <property type="component" value="Chromosome 16"/>
</dbReference>
<dbReference type="InParanoid" id="A0A7N6FJY3"/>
<sequence>MLCVTDRMKLIHTKGTQGIRGHTILFVVIGLLITETSTQAANSTDEELLNLKLRLNTWKNRYRVLCNKYSELAANSSAPVINCTGCPDGWFQVGDQCFLLTRDVRVDWQASKKKCAEIGSHLAILTSKEQHEALENERMRTRVAYTDFWIGLTDVENEGDWKWVDNSMLKTPFWNTLKSEPDNNQSGGEEGEDCAVVDSKSQSWYDVPCSFLYHRVCQMDAIPLQ</sequence>
<keyword evidence="4" id="KW-1185">Reference proteome</keyword>
<evidence type="ECO:0000256" key="1">
    <source>
        <dbReference type="ARBA" id="ARBA00022734"/>
    </source>
</evidence>
<dbReference type="Pfam" id="PF00059">
    <property type="entry name" value="Lectin_C"/>
    <property type="match status" value="1"/>
</dbReference>
<feature type="domain" description="C-type lectin" evidence="2">
    <location>
        <begin position="93"/>
        <end position="218"/>
    </location>
</feature>
<dbReference type="InterPro" id="IPR016186">
    <property type="entry name" value="C-type_lectin-like/link_sf"/>
</dbReference>
<dbReference type="Ensembl" id="ENSATET00000042036.2">
    <property type="protein sequence ID" value="ENSATEP00000066939.1"/>
    <property type="gene ID" value="ENSATEG00000027804.2"/>
</dbReference>
<dbReference type="GeneID" id="113169318"/>
<evidence type="ECO:0000259" key="2">
    <source>
        <dbReference type="PROSITE" id="PS50041"/>
    </source>
</evidence>
<dbReference type="CTD" id="564061"/>
<dbReference type="InterPro" id="IPR001304">
    <property type="entry name" value="C-type_lectin-like"/>
</dbReference>
<dbReference type="CDD" id="cd03590">
    <property type="entry name" value="CLECT_DC-SIGN_like"/>
    <property type="match status" value="1"/>
</dbReference>
<dbReference type="PROSITE" id="PS50041">
    <property type="entry name" value="C_TYPE_LECTIN_2"/>
    <property type="match status" value="1"/>
</dbReference>
<dbReference type="InterPro" id="IPR016187">
    <property type="entry name" value="CTDL_fold"/>
</dbReference>
<reference evidence="3" key="3">
    <citation type="submission" date="2025-09" db="UniProtKB">
        <authorList>
            <consortium name="Ensembl"/>
        </authorList>
    </citation>
    <scope>IDENTIFICATION</scope>
</reference>
<keyword evidence="1" id="KW-0430">Lectin</keyword>
<dbReference type="InterPro" id="IPR033989">
    <property type="entry name" value="CD209-like_CTLD"/>
</dbReference>
<proteinExistence type="predicted"/>
<dbReference type="Gene3D" id="3.10.100.10">
    <property type="entry name" value="Mannose-Binding Protein A, subunit A"/>
    <property type="match status" value="1"/>
</dbReference>
<dbReference type="GO" id="GO:0030246">
    <property type="term" value="F:carbohydrate binding"/>
    <property type="evidence" value="ECO:0007669"/>
    <property type="project" value="UniProtKB-KW"/>
</dbReference>
<dbReference type="OrthoDB" id="10265275at2759"/>
<accession>A0A7N6FJY3</accession>
<reference evidence="3" key="1">
    <citation type="submission" date="2021-04" db="EMBL/GenBank/DDBJ databases">
        <authorList>
            <consortium name="Wellcome Sanger Institute Data Sharing"/>
        </authorList>
    </citation>
    <scope>NUCLEOTIDE SEQUENCE [LARGE SCALE GENOMIC DNA]</scope>
</reference>
<dbReference type="GeneTree" id="ENSGT01030000234575"/>